<proteinExistence type="predicted"/>
<reference evidence="2" key="1">
    <citation type="journal article" date="2011" name="Nat. Biotechnol.">
        <title>The genomic sequence of the Chinese hamster ovary (CHO)-K1 cell line.</title>
        <authorList>
            <person name="Xu X."/>
            <person name="Nagarajan H."/>
            <person name="Lewis N.E."/>
            <person name="Pan S."/>
            <person name="Cai Z."/>
            <person name="Liu X."/>
            <person name="Chen W."/>
            <person name="Xie M."/>
            <person name="Wang W."/>
            <person name="Hammond S."/>
            <person name="Andersen M.R."/>
            <person name="Neff N."/>
            <person name="Passarelli B."/>
            <person name="Koh W."/>
            <person name="Fan H.C."/>
            <person name="Wang J."/>
            <person name="Gui Y."/>
            <person name="Lee K.H."/>
            <person name="Betenbaugh M.J."/>
            <person name="Quake S.R."/>
            <person name="Famili I."/>
            <person name="Palsson B.O."/>
            <person name="Wang J."/>
        </authorList>
    </citation>
    <scope>NUCLEOTIDE SEQUENCE [LARGE SCALE GENOMIC DNA]</scope>
    <source>
        <strain evidence="2">CHO K1 cell line</strain>
    </source>
</reference>
<gene>
    <name evidence="1" type="ORF">I79_012533</name>
</gene>
<sequence>MALLGPLTSLVKRVSVHRVLPRSGTLVRRSSFGKTFPSSSICILQTITSSNLKKRQCLVFLEFRKISLWACGLYWPDSPPKDLSPQKKKVWELGPQQ</sequence>
<dbReference type="InParanoid" id="G3HP29"/>
<dbReference type="AlphaFoldDB" id="G3HP29"/>
<evidence type="ECO:0000313" key="2">
    <source>
        <dbReference type="Proteomes" id="UP000001075"/>
    </source>
</evidence>
<evidence type="ECO:0000313" key="1">
    <source>
        <dbReference type="EMBL" id="EGV99803.1"/>
    </source>
</evidence>
<accession>G3HP29</accession>
<organism evidence="1 2">
    <name type="scientific">Cricetulus griseus</name>
    <name type="common">Chinese hamster</name>
    <name type="synonym">Cricetulus barabensis griseus</name>
    <dbReference type="NCBI Taxonomy" id="10029"/>
    <lineage>
        <taxon>Eukaryota</taxon>
        <taxon>Metazoa</taxon>
        <taxon>Chordata</taxon>
        <taxon>Craniata</taxon>
        <taxon>Vertebrata</taxon>
        <taxon>Euteleostomi</taxon>
        <taxon>Mammalia</taxon>
        <taxon>Eutheria</taxon>
        <taxon>Euarchontoglires</taxon>
        <taxon>Glires</taxon>
        <taxon>Rodentia</taxon>
        <taxon>Myomorpha</taxon>
        <taxon>Muroidea</taxon>
        <taxon>Cricetidae</taxon>
        <taxon>Cricetinae</taxon>
        <taxon>Cricetulus</taxon>
    </lineage>
</organism>
<dbReference type="Proteomes" id="UP000001075">
    <property type="component" value="Unassembled WGS sequence"/>
</dbReference>
<name>G3HP29_CRIGR</name>
<dbReference type="EMBL" id="JH000564">
    <property type="protein sequence ID" value="EGV99803.1"/>
    <property type="molecule type" value="Genomic_DNA"/>
</dbReference>
<protein>
    <submittedName>
        <fullName evidence="1">Uncharacterized protein</fullName>
    </submittedName>
</protein>